<proteinExistence type="predicted"/>
<feature type="transmembrane region" description="Helical" evidence="7">
    <location>
        <begin position="719"/>
        <end position="739"/>
    </location>
</feature>
<keyword evidence="10" id="KW-1185">Reference proteome</keyword>
<comment type="subcellular location">
    <subcellularLocation>
        <location evidence="1">Cell membrane</location>
        <topology evidence="1">Multi-pass membrane protein</topology>
    </subcellularLocation>
</comment>
<feature type="transmembrane region" description="Helical" evidence="7">
    <location>
        <begin position="314"/>
        <end position="335"/>
    </location>
</feature>
<dbReference type="InterPro" id="IPR050545">
    <property type="entry name" value="Mycobact_MmpL"/>
</dbReference>
<evidence type="ECO:0000313" key="10">
    <source>
        <dbReference type="Proteomes" id="UP001171111"/>
    </source>
</evidence>
<gene>
    <name evidence="9" type="ORF">Q2362_05635</name>
</gene>
<dbReference type="EMBL" id="JAULJQ010000006">
    <property type="protein sequence ID" value="MDO2409579.1"/>
    <property type="molecule type" value="Genomic_DNA"/>
</dbReference>
<evidence type="ECO:0000256" key="6">
    <source>
        <dbReference type="SAM" id="Coils"/>
    </source>
</evidence>
<dbReference type="RefSeq" id="WP_302244414.1">
    <property type="nucleotide sequence ID" value="NZ_JAULJQ010000006.1"/>
</dbReference>
<name>A0ABT8T791_9BACT</name>
<keyword evidence="5 7" id="KW-0472">Membrane</keyword>
<evidence type="ECO:0000256" key="2">
    <source>
        <dbReference type="ARBA" id="ARBA00022475"/>
    </source>
</evidence>
<feature type="transmembrane region" description="Helical" evidence="7">
    <location>
        <begin position="289"/>
        <end position="309"/>
    </location>
</feature>
<keyword evidence="6" id="KW-0175">Coiled coil</keyword>
<dbReference type="PANTHER" id="PTHR33406">
    <property type="entry name" value="MEMBRANE PROTEIN MJ1562-RELATED"/>
    <property type="match status" value="1"/>
</dbReference>
<feature type="transmembrane region" description="Helical" evidence="7">
    <location>
        <begin position="389"/>
        <end position="408"/>
    </location>
</feature>
<feature type="domain" description="SSD" evidence="8">
    <location>
        <begin position="317"/>
        <end position="442"/>
    </location>
</feature>
<evidence type="ECO:0000313" key="9">
    <source>
        <dbReference type="EMBL" id="MDO2409579.1"/>
    </source>
</evidence>
<reference evidence="9 10" key="1">
    <citation type="submission" date="2023-06" db="EMBL/GenBank/DDBJ databases">
        <title>Campylobacter magnum sp. nov., isolated from cecal contents of domestic pigs (Sus scrofa domesticus).</title>
        <authorList>
            <person name="Papic B."/>
            <person name="Gruntar I."/>
        </authorList>
    </citation>
    <scope>NUCLEOTIDE SEQUENCE [LARGE SCALE GENOMIC DNA]</scope>
    <source>
        <strain evidence="10">34484-21</strain>
    </source>
</reference>
<dbReference type="Gene3D" id="1.20.1640.10">
    <property type="entry name" value="Multidrug efflux transporter AcrB transmembrane domain"/>
    <property type="match status" value="2"/>
</dbReference>
<accession>A0ABT8T791</accession>
<feature type="transmembrane region" description="Helical" evidence="7">
    <location>
        <begin position="414"/>
        <end position="436"/>
    </location>
</feature>
<evidence type="ECO:0000259" key="8">
    <source>
        <dbReference type="PROSITE" id="PS50156"/>
    </source>
</evidence>
<dbReference type="InterPro" id="IPR000731">
    <property type="entry name" value="SSD"/>
</dbReference>
<evidence type="ECO:0000256" key="1">
    <source>
        <dbReference type="ARBA" id="ARBA00004651"/>
    </source>
</evidence>
<feature type="transmembrane region" description="Helical" evidence="7">
    <location>
        <begin position="745"/>
        <end position="767"/>
    </location>
</feature>
<evidence type="ECO:0000256" key="4">
    <source>
        <dbReference type="ARBA" id="ARBA00022989"/>
    </source>
</evidence>
<sequence>MNKSDKIKQKLARILVSAPKLSLALALILCAFLCAFAPKLAIDASTQTLLLENDKDLELWRDITKRYKIPNTLVIAYTPNSDLLSESSISTLAALSKDLAQIKGVKSVFSMLDAPLLLSSGLKFSDLLGTIPTLKDSNASKEAIKAEFLSSPFYKNSLVSSDFKTTALLLTLEPNPGYNEFIASITALENTLKNAENNATAKTLLKEKRAAFKAYRDELRVAEHEQIAQIRQVIAKYNQNSQTRIPYQDEFSNSQNGIPYQDKAPSSQLFLGGINMIADDMIAFVRSDLATYGLATLLLCSLCLFVYYLQLRYVFLAIFICLVCVGAASGLFGLLGFEITVISSNYIALQLIITLSVVIHLINSYREFLRKKSSFSQKAIVYLALKERMSPCFFAIFTTIIGFISLVFSDIRPIISLGVMMSASITLSLIFSFWLFGSIMSLLSKKSVNTAFERYFSLTTLCAKIALNLRARKVVFAISALGLCVGLWGISKLSVENSFIGYFKENTDIYKGMELIDNKLGGTVPLDIIISFKKDKKEPRNSSLDDEFADEFASSDAAQYWFNERRMSVLKSVNEYLKNKEFIGSVSSLADLLEVGKELNEGRELDALALALIYSSLSGERRELILTPFVSIENDELHFSVRTLDSDPRLKRAEFLRTLQNELNELVGENADVKISGAMKLYTNMLDSLFSSQINSLGFVLLAFFATFWLIFASLRLAIIAICINILPLICVLGAMGLAGLSLDIMSITIGSISLGIGVDSAIHYIYRYKRELAHFKDSKKAIIASHASIGYALYYTSFAVFIGFGVMISSNFWPTIYFGALTDLVMFFMLASSLILLPSLLLSQSAYPANEKNKAKTTNAV</sequence>
<dbReference type="PANTHER" id="PTHR33406:SF12">
    <property type="entry name" value="BLR2997 PROTEIN"/>
    <property type="match status" value="1"/>
</dbReference>
<feature type="transmembrane region" description="Helical" evidence="7">
    <location>
        <begin position="347"/>
        <end position="368"/>
    </location>
</feature>
<comment type="caution">
    <text evidence="9">The sequence shown here is derived from an EMBL/GenBank/DDBJ whole genome shotgun (WGS) entry which is preliminary data.</text>
</comment>
<keyword evidence="4 7" id="KW-1133">Transmembrane helix</keyword>
<feature type="transmembrane region" description="Helical" evidence="7">
    <location>
        <begin position="817"/>
        <end position="843"/>
    </location>
</feature>
<dbReference type="InterPro" id="IPR004869">
    <property type="entry name" value="MMPL_dom"/>
</dbReference>
<keyword evidence="3 7" id="KW-0812">Transmembrane</keyword>
<evidence type="ECO:0000256" key="3">
    <source>
        <dbReference type="ARBA" id="ARBA00022692"/>
    </source>
</evidence>
<feature type="transmembrane region" description="Helical" evidence="7">
    <location>
        <begin position="694"/>
        <end position="712"/>
    </location>
</feature>
<protein>
    <submittedName>
        <fullName evidence="9">MMPL family transporter</fullName>
    </submittedName>
</protein>
<feature type="coiled-coil region" evidence="6">
    <location>
        <begin position="178"/>
        <end position="225"/>
    </location>
</feature>
<dbReference type="Proteomes" id="UP001171111">
    <property type="component" value="Unassembled WGS sequence"/>
</dbReference>
<dbReference type="PROSITE" id="PS50156">
    <property type="entry name" value="SSD"/>
    <property type="match status" value="1"/>
</dbReference>
<keyword evidence="2" id="KW-1003">Cell membrane</keyword>
<dbReference type="SUPFAM" id="SSF82866">
    <property type="entry name" value="Multidrug efflux transporter AcrB transmembrane domain"/>
    <property type="match status" value="2"/>
</dbReference>
<organism evidence="9 10">
    <name type="scientific">Campylobacter magnus</name>
    <dbReference type="NCBI Taxonomy" id="3026462"/>
    <lineage>
        <taxon>Bacteria</taxon>
        <taxon>Pseudomonadati</taxon>
        <taxon>Campylobacterota</taxon>
        <taxon>Epsilonproteobacteria</taxon>
        <taxon>Campylobacterales</taxon>
        <taxon>Campylobacteraceae</taxon>
        <taxon>Campylobacter</taxon>
    </lineage>
</organism>
<evidence type="ECO:0000256" key="7">
    <source>
        <dbReference type="SAM" id="Phobius"/>
    </source>
</evidence>
<feature type="transmembrane region" description="Helical" evidence="7">
    <location>
        <begin position="788"/>
        <end position="811"/>
    </location>
</feature>
<evidence type="ECO:0000256" key="5">
    <source>
        <dbReference type="ARBA" id="ARBA00023136"/>
    </source>
</evidence>
<dbReference type="Pfam" id="PF03176">
    <property type="entry name" value="MMPL"/>
    <property type="match status" value="2"/>
</dbReference>
<feature type="transmembrane region" description="Helical" evidence="7">
    <location>
        <begin position="474"/>
        <end position="491"/>
    </location>
</feature>